<evidence type="ECO:0000256" key="1">
    <source>
        <dbReference type="SAM" id="MobiDB-lite"/>
    </source>
</evidence>
<organism evidence="3 4">
    <name type="scientific">Lautropia dentalis</name>
    <dbReference type="NCBI Taxonomy" id="2490857"/>
    <lineage>
        <taxon>Bacteria</taxon>
        <taxon>Pseudomonadati</taxon>
        <taxon>Pseudomonadota</taxon>
        <taxon>Betaproteobacteria</taxon>
        <taxon>Burkholderiales</taxon>
        <taxon>Burkholderiaceae</taxon>
        <taxon>Lautropia</taxon>
    </lineage>
</organism>
<dbReference type="OrthoDB" id="9811177at2"/>
<dbReference type="Proteomes" id="UP000270261">
    <property type="component" value="Unassembled WGS sequence"/>
</dbReference>
<feature type="domain" description="YgjP-like metallopeptidase" evidence="2">
    <location>
        <begin position="8"/>
        <end position="40"/>
    </location>
</feature>
<dbReference type="InterPro" id="IPR002725">
    <property type="entry name" value="YgjP-like_metallopeptidase"/>
</dbReference>
<proteinExistence type="predicted"/>
<protein>
    <submittedName>
        <fullName evidence="3">M48 family peptidase</fullName>
    </submittedName>
</protein>
<gene>
    <name evidence="3" type="ORF">EHV23_14065</name>
</gene>
<evidence type="ECO:0000259" key="2">
    <source>
        <dbReference type="Pfam" id="PF01863"/>
    </source>
</evidence>
<dbReference type="EMBL" id="RRUE01000002">
    <property type="protein sequence ID" value="RRN44702.1"/>
    <property type="molecule type" value="Genomic_DNA"/>
</dbReference>
<dbReference type="RefSeq" id="WP_125096889.1">
    <property type="nucleotide sequence ID" value="NZ_RRUE01000002.1"/>
</dbReference>
<reference evidence="3 4" key="1">
    <citation type="submission" date="2018-11" db="EMBL/GenBank/DDBJ databases">
        <title>Genome sequencing of Lautropia sp. KCOM 2505 (= ChDC F240).</title>
        <authorList>
            <person name="Kook J.-K."/>
            <person name="Park S.-N."/>
            <person name="Lim Y.K."/>
        </authorList>
    </citation>
    <scope>NUCLEOTIDE SEQUENCE [LARGE SCALE GENOMIC DNA]</scope>
    <source>
        <strain evidence="3 4">KCOM 2505</strain>
    </source>
</reference>
<dbReference type="CDD" id="cd07344">
    <property type="entry name" value="M48_yhfN_like"/>
    <property type="match status" value="1"/>
</dbReference>
<dbReference type="Pfam" id="PF01863">
    <property type="entry name" value="YgjP-like"/>
    <property type="match status" value="1"/>
</dbReference>
<dbReference type="Gene3D" id="3.30.2010.10">
    <property type="entry name" value="Metalloproteases ('zincins'), catalytic domain"/>
    <property type="match status" value="1"/>
</dbReference>
<evidence type="ECO:0000313" key="4">
    <source>
        <dbReference type="Proteomes" id="UP000270261"/>
    </source>
</evidence>
<keyword evidence="4" id="KW-1185">Reference proteome</keyword>
<sequence>MRPQGTDSCNGSLRSNWRLIQYDTPLIDYIITHELTHGCQRRLKTDPGCRSKAEPQPPLLGAAESPDAR</sequence>
<dbReference type="AlphaFoldDB" id="A0A426FPQ5"/>
<accession>A0A426FPQ5</accession>
<name>A0A426FPQ5_9BURK</name>
<evidence type="ECO:0000313" key="3">
    <source>
        <dbReference type="EMBL" id="RRN44702.1"/>
    </source>
</evidence>
<feature type="region of interest" description="Disordered" evidence="1">
    <location>
        <begin position="42"/>
        <end position="69"/>
    </location>
</feature>
<comment type="caution">
    <text evidence="3">The sequence shown here is derived from an EMBL/GenBank/DDBJ whole genome shotgun (WGS) entry which is preliminary data.</text>
</comment>
<feature type="compositionally biased region" description="Basic and acidic residues" evidence="1">
    <location>
        <begin position="43"/>
        <end position="53"/>
    </location>
</feature>